<dbReference type="CDD" id="cd06530">
    <property type="entry name" value="S26_SPase_I"/>
    <property type="match status" value="1"/>
</dbReference>
<dbReference type="RefSeq" id="XP_017987858.1">
    <property type="nucleotide sequence ID" value="XM_018132369.1"/>
</dbReference>
<dbReference type="PANTHER" id="PTHR46041">
    <property type="entry name" value="MITOCHONDRIAL INNER MEMBRANE PROTEASE SUBUNIT 2"/>
    <property type="match status" value="1"/>
</dbReference>
<dbReference type="Gene3D" id="2.10.109.10">
    <property type="entry name" value="Umud Fragment, subunit A"/>
    <property type="match status" value="1"/>
</dbReference>
<dbReference type="STRING" id="45286.A0A0X8HSW9"/>
<evidence type="ECO:0000313" key="13">
    <source>
        <dbReference type="EMBL" id="AMD20862.1"/>
    </source>
</evidence>
<keyword evidence="7" id="KW-0378">Hydrolase</keyword>
<dbReference type="PRINTS" id="PR00727">
    <property type="entry name" value="LEADERPTASE"/>
</dbReference>
<dbReference type="GO" id="GO:0006465">
    <property type="term" value="P:signal peptide processing"/>
    <property type="evidence" value="ECO:0007669"/>
    <property type="project" value="InterPro"/>
</dbReference>
<keyword evidence="6" id="KW-0999">Mitochondrion inner membrane</keyword>
<evidence type="ECO:0000256" key="6">
    <source>
        <dbReference type="ARBA" id="ARBA00022792"/>
    </source>
</evidence>
<protein>
    <recommendedName>
        <fullName evidence="3">Mitochondrial inner membrane protease subunit 2</fullName>
    </recommendedName>
</protein>
<dbReference type="FunFam" id="2.10.109.10:FF:000005">
    <property type="entry name" value="Mitochondrial inner membrane protease subunit"/>
    <property type="match status" value="1"/>
</dbReference>
<keyword evidence="8" id="KW-1133">Transmembrane helix</keyword>
<organism evidence="13 14">
    <name type="scientific">Eremothecium sinecaudum</name>
    <dbReference type="NCBI Taxonomy" id="45286"/>
    <lineage>
        <taxon>Eukaryota</taxon>
        <taxon>Fungi</taxon>
        <taxon>Dikarya</taxon>
        <taxon>Ascomycota</taxon>
        <taxon>Saccharomycotina</taxon>
        <taxon>Saccharomycetes</taxon>
        <taxon>Saccharomycetales</taxon>
        <taxon>Saccharomycetaceae</taxon>
        <taxon>Eremothecium</taxon>
    </lineage>
</organism>
<evidence type="ECO:0000256" key="9">
    <source>
        <dbReference type="ARBA" id="ARBA00023128"/>
    </source>
</evidence>
<keyword evidence="10" id="KW-0472">Membrane</keyword>
<evidence type="ECO:0000256" key="11">
    <source>
        <dbReference type="PIRSR" id="PIRSR600223-1"/>
    </source>
</evidence>
<keyword evidence="14" id="KW-1185">Reference proteome</keyword>
<evidence type="ECO:0000256" key="10">
    <source>
        <dbReference type="ARBA" id="ARBA00023136"/>
    </source>
</evidence>
<dbReference type="Proteomes" id="UP000243052">
    <property type="component" value="Chromosome iv"/>
</dbReference>
<name>A0A0X8HSW9_9SACH</name>
<sequence>MFRNRFIKYTVLTCSWIPVYITVTHHVVSVANIQGMSMRPVLNPRDDIGSDWVLLWKLGKTNIRNLDYGDIVLFKSPTNPKKVYCKRVLGKEYDTVKTRHPFPRETCTIPKSHLWVEGDNMSQSVDSNNFGPISTGLVIGKVTKVLWPPTRWGAKLSNGVSASGAVVK</sequence>
<evidence type="ECO:0000313" key="14">
    <source>
        <dbReference type="Proteomes" id="UP000243052"/>
    </source>
</evidence>
<accession>A0A0X8HSW9</accession>
<dbReference type="AlphaFoldDB" id="A0A0X8HSW9"/>
<dbReference type="GeneID" id="28724127"/>
<keyword evidence="9" id="KW-0496">Mitochondrion</keyword>
<evidence type="ECO:0000256" key="7">
    <source>
        <dbReference type="ARBA" id="ARBA00022801"/>
    </source>
</evidence>
<dbReference type="InterPro" id="IPR037730">
    <property type="entry name" value="IMP2"/>
</dbReference>
<feature type="active site" evidence="11">
    <location>
        <position position="37"/>
    </location>
</feature>
<evidence type="ECO:0000256" key="5">
    <source>
        <dbReference type="ARBA" id="ARBA00022692"/>
    </source>
</evidence>
<dbReference type="InterPro" id="IPR036286">
    <property type="entry name" value="LexA/Signal_pep-like_sf"/>
</dbReference>
<keyword evidence="4" id="KW-0645">Protease</keyword>
<dbReference type="InterPro" id="IPR019758">
    <property type="entry name" value="Pept_S26A_signal_pept_1_CS"/>
</dbReference>
<dbReference type="PANTHER" id="PTHR46041:SF2">
    <property type="entry name" value="MITOCHONDRIAL INNER MEMBRANE PROTEASE SUBUNIT 2"/>
    <property type="match status" value="1"/>
</dbReference>
<dbReference type="GO" id="GO:0006627">
    <property type="term" value="P:protein processing involved in protein targeting to mitochondrion"/>
    <property type="evidence" value="ECO:0007669"/>
    <property type="project" value="InterPro"/>
</dbReference>
<keyword evidence="5" id="KW-0812">Transmembrane</keyword>
<evidence type="ECO:0000256" key="2">
    <source>
        <dbReference type="ARBA" id="ARBA00007066"/>
    </source>
</evidence>
<gene>
    <name evidence="13" type="ORF">AW171_hschr42780</name>
</gene>
<dbReference type="InterPro" id="IPR000223">
    <property type="entry name" value="Pept_S26A_signal_pept_1"/>
</dbReference>
<comment type="similarity">
    <text evidence="2">Belongs to the peptidase S26 family. IMP2 subfamily.</text>
</comment>
<dbReference type="GO" id="GO:0004252">
    <property type="term" value="F:serine-type endopeptidase activity"/>
    <property type="evidence" value="ECO:0007669"/>
    <property type="project" value="InterPro"/>
</dbReference>
<dbReference type="InterPro" id="IPR019533">
    <property type="entry name" value="Peptidase_S26"/>
</dbReference>
<comment type="subcellular location">
    <subcellularLocation>
        <location evidence="1">Mitochondrion inner membrane</location>
        <topology evidence="1">Single-pass membrane protein</topology>
    </subcellularLocation>
</comment>
<feature type="active site" evidence="11">
    <location>
        <position position="86"/>
    </location>
</feature>
<evidence type="ECO:0000256" key="1">
    <source>
        <dbReference type="ARBA" id="ARBA00004434"/>
    </source>
</evidence>
<dbReference type="PROSITE" id="PS00761">
    <property type="entry name" value="SPASE_I_3"/>
    <property type="match status" value="1"/>
</dbReference>
<reference evidence="13 14" key="1">
    <citation type="submission" date="2016-01" db="EMBL/GenBank/DDBJ databases">
        <title>Genome sequence of the yeast Holleya sinecauda.</title>
        <authorList>
            <person name="Dietrich F.S."/>
        </authorList>
    </citation>
    <scope>NUCLEOTIDE SEQUENCE [LARGE SCALE GENOMIC DNA]</scope>
    <source>
        <strain evidence="13 14">ATCC 58844</strain>
    </source>
</reference>
<feature type="domain" description="Peptidase S26" evidence="12">
    <location>
        <begin position="106"/>
        <end position="147"/>
    </location>
</feature>
<dbReference type="Pfam" id="PF10502">
    <property type="entry name" value="Peptidase_S26"/>
    <property type="match status" value="2"/>
</dbReference>
<evidence type="ECO:0000259" key="12">
    <source>
        <dbReference type="Pfam" id="PF10502"/>
    </source>
</evidence>
<proteinExistence type="inferred from homology"/>
<feature type="domain" description="Peptidase S26" evidence="12">
    <location>
        <begin position="11"/>
        <end position="99"/>
    </location>
</feature>
<dbReference type="OrthoDB" id="9996127at2759"/>
<dbReference type="SUPFAM" id="SSF51306">
    <property type="entry name" value="LexA/Signal peptidase"/>
    <property type="match status" value="1"/>
</dbReference>
<dbReference type="EMBL" id="CP014244">
    <property type="protein sequence ID" value="AMD20862.1"/>
    <property type="molecule type" value="Genomic_DNA"/>
</dbReference>
<evidence type="ECO:0000256" key="4">
    <source>
        <dbReference type="ARBA" id="ARBA00022670"/>
    </source>
</evidence>
<evidence type="ECO:0000256" key="3">
    <source>
        <dbReference type="ARBA" id="ARBA00013650"/>
    </source>
</evidence>
<dbReference type="GO" id="GO:0042720">
    <property type="term" value="C:mitochondrial inner membrane peptidase complex"/>
    <property type="evidence" value="ECO:0007669"/>
    <property type="project" value="InterPro"/>
</dbReference>
<evidence type="ECO:0000256" key="8">
    <source>
        <dbReference type="ARBA" id="ARBA00022989"/>
    </source>
</evidence>